<accession>A0A450UZ76</accession>
<sequence>MANGESFLATASHGSGSGTNSLTLSRLPTHTKVTVEFDLYIINSWDGYGSDKWKLTVGEGNESQMLLYTSFDNHTGYQNHKQAYPNQLPPLGNGGSFAPRTGSFESNHLGFGDGIWGDTTYRLSFTFDHTASDIALNFTGLQDQNADDEGWGLDNVRVRLD</sequence>
<gene>
    <name evidence="2" type="ORF">BECKLFY1418A_GA0070994_107412</name>
</gene>
<reference evidence="2" key="1">
    <citation type="submission" date="2019-02" db="EMBL/GenBank/DDBJ databases">
        <authorList>
            <person name="Gruber-Vodicka R. H."/>
            <person name="Seah K. B. B."/>
        </authorList>
    </citation>
    <scope>NUCLEOTIDE SEQUENCE</scope>
    <source>
        <strain evidence="2">BECK_M6</strain>
    </source>
</reference>
<name>A0A450UZ76_9GAMM</name>
<organism evidence="2">
    <name type="scientific">Candidatus Kentrum sp. LFY</name>
    <dbReference type="NCBI Taxonomy" id="2126342"/>
    <lineage>
        <taxon>Bacteria</taxon>
        <taxon>Pseudomonadati</taxon>
        <taxon>Pseudomonadota</taxon>
        <taxon>Gammaproteobacteria</taxon>
        <taxon>Candidatus Kentrum</taxon>
    </lineage>
</organism>
<dbReference type="AlphaFoldDB" id="A0A450UZ76"/>
<evidence type="ECO:0000256" key="1">
    <source>
        <dbReference type="SAM" id="MobiDB-lite"/>
    </source>
</evidence>
<feature type="region of interest" description="Disordered" evidence="1">
    <location>
        <begin position="1"/>
        <end position="23"/>
    </location>
</feature>
<protein>
    <submittedName>
        <fullName evidence="2">Uncharacterized protein</fullName>
    </submittedName>
</protein>
<proteinExistence type="predicted"/>
<evidence type="ECO:0000313" key="2">
    <source>
        <dbReference type="EMBL" id="VFJ97874.1"/>
    </source>
</evidence>
<feature type="compositionally biased region" description="Low complexity" evidence="1">
    <location>
        <begin position="12"/>
        <end position="23"/>
    </location>
</feature>
<dbReference type="EMBL" id="CAADFH010000074">
    <property type="protein sequence ID" value="VFJ97874.1"/>
    <property type="molecule type" value="Genomic_DNA"/>
</dbReference>